<feature type="region of interest" description="Disordered" evidence="6">
    <location>
        <begin position="357"/>
        <end position="383"/>
    </location>
</feature>
<dbReference type="EMBL" id="NAJQ01000356">
    <property type="protein sequence ID" value="TKA71352.1"/>
    <property type="molecule type" value="Genomic_DNA"/>
</dbReference>
<evidence type="ECO:0000313" key="8">
    <source>
        <dbReference type="EMBL" id="TKA71352.1"/>
    </source>
</evidence>
<dbReference type="Pfam" id="PF12220">
    <property type="entry name" value="U1snRNP70_N"/>
    <property type="match status" value="1"/>
</dbReference>
<proteinExistence type="predicted"/>
<feature type="domain" description="RRM" evidence="7">
    <location>
        <begin position="101"/>
        <end position="193"/>
    </location>
</feature>
<dbReference type="GO" id="GO:0071011">
    <property type="term" value="C:precatalytic spliceosome"/>
    <property type="evidence" value="ECO:0007669"/>
    <property type="project" value="TreeGrafter"/>
</dbReference>
<dbReference type="SMART" id="SM00360">
    <property type="entry name" value="RRM"/>
    <property type="match status" value="1"/>
</dbReference>
<organism evidence="8 9">
    <name type="scientific">Friedmanniomyces simplex</name>
    <dbReference type="NCBI Taxonomy" id="329884"/>
    <lineage>
        <taxon>Eukaryota</taxon>
        <taxon>Fungi</taxon>
        <taxon>Dikarya</taxon>
        <taxon>Ascomycota</taxon>
        <taxon>Pezizomycotina</taxon>
        <taxon>Dothideomycetes</taxon>
        <taxon>Dothideomycetidae</taxon>
        <taxon>Mycosphaerellales</taxon>
        <taxon>Teratosphaeriaceae</taxon>
        <taxon>Friedmanniomyces</taxon>
    </lineage>
</organism>
<accession>A0A4U0X4M3</accession>
<gene>
    <name evidence="8" type="ORF">B0A55_05130</name>
</gene>
<evidence type="ECO:0000256" key="3">
    <source>
        <dbReference type="ARBA" id="ARBA00023242"/>
    </source>
</evidence>
<keyword evidence="2 5" id="KW-0694">RNA-binding</keyword>
<dbReference type="InterPro" id="IPR022023">
    <property type="entry name" value="U1snRNP70_N"/>
</dbReference>
<dbReference type="InterPro" id="IPR051183">
    <property type="entry name" value="U1_U11-U12_snRNP_70-35kDa"/>
</dbReference>
<feature type="compositionally biased region" description="Basic and acidic residues" evidence="6">
    <location>
        <begin position="366"/>
        <end position="383"/>
    </location>
</feature>
<dbReference type="PANTHER" id="PTHR13952">
    <property type="entry name" value="U1 SMALL NUCLEAR RIBONUCLEOPROTEIN 70 KD"/>
    <property type="match status" value="1"/>
</dbReference>
<keyword evidence="9" id="KW-1185">Reference proteome</keyword>
<dbReference type="GO" id="GO:0003729">
    <property type="term" value="F:mRNA binding"/>
    <property type="evidence" value="ECO:0007669"/>
    <property type="project" value="TreeGrafter"/>
</dbReference>
<comment type="caution">
    <text evidence="8">The sequence shown here is derived from an EMBL/GenBank/DDBJ whole genome shotgun (WGS) entry which is preliminary data.</text>
</comment>
<dbReference type="STRING" id="329884.A0A4U0X4M3"/>
<evidence type="ECO:0000256" key="6">
    <source>
        <dbReference type="SAM" id="MobiDB-lite"/>
    </source>
</evidence>
<dbReference type="Gene3D" id="3.30.70.330">
    <property type="match status" value="1"/>
</dbReference>
<dbReference type="GO" id="GO:0000398">
    <property type="term" value="P:mRNA splicing, via spliceosome"/>
    <property type="evidence" value="ECO:0007669"/>
    <property type="project" value="TreeGrafter"/>
</dbReference>
<sequence length="383" mass="41782">MTDKLPPNLLALFAARPPLRYHPPADHPPEERRTHAITGVAAYLPHLNDEFGDYQPTESWLEAKDRRTQEEQQHHKYITGDGFKELFKPTEDANVRGDPFRTLFVGRLNYETDIKDLEREFGRFGPIDRIRIVVDTGESDTSPKKVNKNSRRGKSMGYGFVVFDREQDMKAAYKETDHLVIRGKKVLVDVERGRTRRLRDLWASVGRPQGRVASEEASGVDMVATAAASIVAAVGIEEEEEGLGAALGATGVVDMVVDMAVAGTAVGMLHAVVMVADEAASDSTVLRMARLQGRGQEAAADTLAEVAGAVGIATAMRVPEEAVVAGIRAGKSGLTMVVGVALDGACSSLQHRRSRQIPYVQMDTETTSRTERPNGESDYLLKG</sequence>
<dbReference type="SUPFAM" id="SSF54928">
    <property type="entry name" value="RNA-binding domain, RBD"/>
    <property type="match status" value="1"/>
</dbReference>
<dbReference type="Pfam" id="PF00076">
    <property type="entry name" value="RRM_1"/>
    <property type="match status" value="2"/>
</dbReference>
<keyword evidence="4" id="KW-0687">Ribonucleoprotein</keyword>
<evidence type="ECO:0000313" key="9">
    <source>
        <dbReference type="Proteomes" id="UP000309340"/>
    </source>
</evidence>
<dbReference type="InterPro" id="IPR012677">
    <property type="entry name" value="Nucleotide-bd_a/b_plait_sf"/>
</dbReference>
<dbReference type="AlphaFoldDB" id="A0A4U0X4M3"/>
<reference evidence="8 9" key="1">
    <citation type="submission" date="2017-03" db="EMBL/GenBank/DDBJ databases">
        <title>Genomes of endolithic fungi from Antarctica.</title>
        <authorList>
            <person name="Coleine C."/>
            <person name="Masonjones S."/>
            <person name="Stajich J.E."/>
        </authorList>
    </citation>
    <scope>NUCLEOTIDE SEQUENCE [LARGE SCALE GENOMIC DNA]</scope>
    <source>
        <strain evidence="8 9">CCFEE 5184</strain>
    </source>
</reference>
<comment type="subcellular location">
    <subcellularLocation>
        <location evidence="1">Nucleus</location>
    </subcellularLocation>
</comment>
<evidence type="ECO:0000256" key="4">
    <source>
        <dbReference type="ARBA" id="ARBA00023274"/>
    </source>
</evidence>
<keyword evidence="3" id="KW-0539">Nucleus</keyword>
<evidence type="ECO:0000256" key="5">
    <source>
        <dbReference type="PROSITE-ProRule" id="PRU00176"/>
    </source>
</evidence>
<evidence type="ECO:0000259" key="7">
    <source>
        <dbReference type="PROSITE" id="PS50102"/>
    </source>
</evidence>
<dbReference type="GO" id="GO:0071004">
    <property type="term" value="C:U2-type prespliceosome"/>
    <property type="evidence" value="ECO:0007669"/>
    <property type="project" value="TreeGrafter"/>
</dbReference>
<dbReference type="Proteomes" id="UP000309340">
    <property type="component" value="Unassembled WGS sequence"/>
</dbReference>
<dbReference type="PANTHER" id="PTHR13952:SF5">
    <property type="entry name" value="U1 SMALL NUCLEAR RIBONUCLEOPROTEIN 70 KDA"/>
    <property type="match status" value="1"/>
</dbReference>
<dbReference type="InterPro" id="IPR035979">
    <property type="entry name" value="RBD_domain_sf"/>
</dbReference>
<dbReference type="GO" id="GO:0005685">
    <property type="term" value="C:U1 snRNP"/>
    <property type="evidence" value="ECO:0007669"/>
    <property type="project" value="TreeGrafter"/>
</dbReference>
<dbReference type="PROSITE" id="PS50102">
    <property type="entry name" value="RRM"/>
    <property type="match status" value="1"/>
</dbReference>
<dbReference type="InterPro" id="IPR000504">
    <property type="entry name" value="RRM_dom"/>
</dbReference>
<dbReference type="GO" id="GO:0030619">
    <property type="term" value="F:U1 snRNA binding"/>
    <property type="evidence" value="ECO:0007669"/>
    <property type="project" value="TreeGrafter"/>
</dbReference>
<name>A0A4U0X4M3_9PEZI</name>
<evidence type="ECO:0000256" key="2">
    <source>
        <dbReference type="ARBA" id="ARBA00022884"/>
    </source>
</evidence>
<protein>
    <recommendedName>
        <fullName evidence="7">RRM domain-containing protein</fullName>
    </recommendedName>
</protein>
<evidence type="ECO:0000256" key="1">
    <source>
        <dbReference type="ARBA" id="ARBA00004123"/>
    </source>
</evidence>
<dbReference type="OrthoDB" id="4207594at2759"/>